<evidence type="ECO:0000259" key="8">
    <source>
        <dbReference type="PROSITE" id="PS50928"/>
    </source>
</evidence>
<reference evidence="9 10" key="1">
    <citation type="submission" date="2023-11" db="EMBL/GenBank/DDBJ databases">
        <authorList>
            <person name="Xu M."/>
            <person name="Jiang T."/>
        </authorList>
    </citation>
    <scope>NUCLEOTIDE SEQUENCE [LARGE SCALE GENOMIC DNA]</scope>
    <source>
        <strain evidence="9 10">SD</strain>
    </source>
</reference>
<dbReference type="Pfam" id="PF19300">
    <property type="entry name" value="BPD_transp_1_N"/>
    <property type="match status" value="1"/>
</dbReference>
<feature type="transmembrane region" description="Helical" evidence="7">
    <location>
        <begin position="132"/>
        <end position="157"/>
    </location>
</feature>
<evidence type="ECO:0000256" key="6">
    <source>
        <dbReference type="ARBA" id="ARBA00023136"/>
    </source>
</evidence>
<evidence type="ECO:0000313" key="9">
    <source>
        <dbReference type="EMBL" id="MDX8152615.1"/>
    </source>
</evidence>
<keyword evidence="6 7" id="KW-0472">Membrane</keyword>
<keyword evidence="5 7" id="KW-1133">Transmembrane helix</keyword>
<dbReference type="SUPFAM" id="SSF161098">
    <property type="entry name" value="MetI-like"/>
    <property type="match status" value="1"/>
</dbReference>
<comment type="caution">
    <text evidence="9">The sequence shown here is derived from an EMBL/GenBank/DDBJ whole genome shotgun (WGS) entry which is preliminary data.</text>
</comment>
<feature type="transmembrane region" description="Helical" evidence="7">
    <location>
        <begin position="9"/>
        <end position="27"/>
    </location>
</feature>
<dbReference type="RefSeq" id="WP_319954771.1">
    <property type="nucleotide sequence ID" value="NZ_JAXAVX010000007.1"/>
</dbReference>
<name>A0ABU4VPC0_9ACTN</name>
<dbReference type="Gene3D" id="1.10.3720.10">
    <property type="entry name" value="MetI-like"/>
    <property type="match status" value="1"/>
</dbReference>
<dbReference type="Proteomes" id="UP001277761">
    <property type="component" value="Unassembled WGS sequence"/>
</dbReference>
<dbReference type="CDD" id="cd06261">
    <property type="entry name" value="TM_PBP2"/>
    <property type="match status" value="1"/>
</dbReference>
<organism evidence="9 10">
    <name type="scientific">Patulibacter brassicae</name>
    <dbReference type="NCBI Taxonomy" id="1705717"/>
    <lineage>
        <taxon>Bacteria</taxon>
        <taxon>Bacillati</taxon>
        <taxon>Actinomycetota</taxon>
        <taxon>Thermoleophilia</taxon>
        <taxon>Solirubrobacterales</taxon>
        <taxon>Patulibacteraceae</taxon>
        <taxon>Patulibacter</taxon>
    </lineage>
</organism>
<gene>
    <name evidence="9" type="ORF">SK069_13500</name>
</gene>
<dbReference type="EMBL" id="JAXAVX010000007">
    <property type="protein sequence ID" value="MDX8152615.1"/>
    <property type="molecule type" value="Genomic_DNA"/>
</dbReference>
<evidence type="ECO:0000256" key="2">
    <source>
        <dbReference type="ARBA" id="ARBA00022448"/>
    </source>
</evidence>
<feature type="transmembrane region" description="Helical" evidence="7">
    <location>
        <begin position="182"/>
        <end position="203"/>
    </location>
</feature>
<proteinExistence type="inferred from homology"/>
<sequence length="319" mass="34646">MARYIIRRLLWTVVTLVVITTVAYVLFRVLPSGDPVRARAGKAPTQDRLDAIRESLGLDNPWYQQLGDFLWNAAHFDFGRSYISDAELRPLLLDALGATVWLVVGAAILWLAVAAVVGTISALRRGSIPDRLAMGGALVAISAPVYWLGLVALYLFASDIGQFKVFPGAGSYADASNVLDRAWAMVLPWMVLAAAFSAIYARLLRSSMLETMSEDYIRTARAKGLTERRVVARHGARAAITPIVTALGVDVGFLIGGNAILTESVFNIPGLGRLSFDAIQRGDVATIQATVLFLAFFVCISALIVDLLYAVIDPRVKYE</sequence>
<evidence type="ECO:0000256" key="5">
    <source>
        <dbReference type="ARBA" id="ARBA00022989"/>
    </source>
</evidence>
<accession>A0ABU4VPC0</accession>
<evidence type="ECO:0000256" key="4">
    <source>
        <dbReference type="ARBA" id="ARBA00022692"/>
    </source>
</evidence>
<dbReference type="PROSITE" id="PS50928">
    <property type="entry name" value="ABC_TM1"/>
    <property type="match status" value="1"/>
</dbReference>
<comment type="subcellular location">
    <subcellularLocation>
        <location evidence="1 7">Cell membrane</location>
        <topology evidence="1 7">Multi-pass membrane protein</topology>
    </subcellularLocation>
</comment>
<dbReference type="InterPro" id="IPR045621">
    <property type="entry name" value="BPD_transp_1_N"/>
</dbReference>
<dbReference type="InterPro" id="IPR000515">
    <property type="entry name" value="MetI-like"/>
</dbReference>
<keyword evidence="3" id="KW-1003">Cell membrane</keyword>
<feature type="transmembrane region" description="Helical" evidence="7">
    <location>
        <begin position="238"/>
        <end position="261"/>
    </location>
</feature>
<dbReference type="PANTHER" id="PTHR43163">
    <property type="entry name" value="DIPEPTIDE TRANSPORT SYSTEM PERMEASE PROTEIN DPPB-RELATED"/>
    <property type="match status" value="1"/>
</dbReference>
<evidence type="ECO:0000256" key="7">
    <source>
        <dbReference type="RuleBase" id="RU363032"/>
    </source>
</evidence>
<dbReference type="PANTHER" id="PTHR43163:SF6">
    <property type="entry name" value="DIPEPTIDE TRANSPORT SYSTEM PERMEASE PROTEIN DPPB-RELATED"/>
    <property type="match status" value="1"/>
</dbReference>
<dbReference type="InterPro" id="IPR035906">
    <property type="entry name" value="MetI-like_sf"/>
</dbReference>
<keyword evidence="4 7" id="KW-0812">Transmembrane</keyword>
<evidence type="ECO:0000256" key="1">
    <source>
        <dbReference type="ARBA" id="ARBA00004651"/>
    </source>
</evidence>
<protein>
    <submittedName>
        <fullName evidence="9">ABC transporter permease</fullName>
    </submittedName>
</protein>
<dbReference type="Pfam" id="PF00528">
    <property type="entry name" value="BPD_transp_1"/>
    <property type="match status" value="1"/>
</dbReference>
<keyword evidence="10" id="KW-1185">Reference proteome</keyword>
<comment type="similarity">
    <text evidence="7">Belongs to the binding-protein-dependent transport system permease family.</text>
</comment>
<evidence type="ECO:0000256" key="3">
    <source>
        <dbReference type="ARBA" id="ARBA00022475"/>
    </source>
</evidence>
<feature type="transmembrane region" description="Helical" evidence="7">
    <location>
        <begin position="291"/>
        <end position="312"/>
    </location>
</feature>
<feature type="domain" description="ABC transmembrane type-1" evidence="8">
    <location>
        <begin position="96"/>
        <end position="309"/>
    </location>
</feature>
<feature type="transmembrane region" description="Helical" evidence="7">
    <location>
        <begin position="98"/>
        <end position="120"/>
    </location>
</feature>
<keyword evidence="2 7" id="KW-0813">Transport</keyword>
<evidence type="ECO:0000313" key="10">
    <source>
        <dbReference type="Proteomes" id="UP001277761"/>
    </source>
</evidence>